<evidence type="ECO:0000313" key="2">
    <source>
        <dbReference type="Proteomes" id="UP000433652"/>
    </source>
</evidence>
<dbReference type="EMBL" id="WTYM01000036">
    <property type="protein sequence ID" value="MXO59509.1"/>
    <property type="molecule type" value="Genomic_DNA"/>
</dbReference>
<reference evidence="1 2" key="1">
    <citation type="submission" date="2019-12" db="EMBL/GenBank/DDBJ databases">
        <title>Genomic-based taxomic classification of the family Erythrobacteraceae.</title>
        <authorList>
            <person name="Xu L."/>
        </authorList>
    </citation>
    <scope>NUCLEOTIDE SEQUENCE [LARGE SCALE GENOMIC DNA]</scope>
    <source>
        <strain evidence="1 2">MCCC 1K01500</strain>
    </source>
</reference>
<dbReference type="RefSeq" id="WP_159794013.1">
    <property type="nucleotide sequence ID" value="NZ_WTYM01000036.1"/>
</dbReference>
<dbReference type="OrthoDB" id="8447945at2"/>
<accession>A0A6I4SVY8</accession>
<keyword evidence="2" id="KW-1185">Reference proteome</keyword>
<sequence length="104" mass="11806">MRVPSTEAFEAIFEGAEGRYRIDYAPTDEWDGVISVSIAGHDMRWNVDLVEQEDGTLQMGGITSGTKEVWDDEFWFQIICDGGPKSIQHWGDRVIWREDPAVAD</sequence>
<comment type="caution">
    <text evidence="1">The sequence shown here is derived from an EMBL/GenBank/DDBJ whole genome shotgun (WGS) entry which is preliminary data.</text>
</comment>
<organism evidence="1 2">
    <name type="scientific">Croceibacterium salegens</name>
    <dbReference type="NCBI Taxonomy" id="1737568"/>
    <lineage>
        <taxon>Bacteria</taxon>
        <taxon>Pseudomonadati</taxon>
        <taxon>Pseudomonadota</taxon>
        <taxon>Alphaproteobacteria</taxon>
        <taxon>Sphingomonadales</taxon>
        <taxon>Erythrobacteraceae</taxon>
        <taxon>Croceibacterium</taxon>
    </lineage>
</organism>
<evidence type="ECO:0000313" key="1">
    <source>
        <dbReference type="EMBL" id="MXO59509.1"/>
    </source>
</evidence>
<dbReference type="Proteomes" id="UP000433652">
    <property type="component" value="Unassembled WGS sequence"/>
</dbReference>
<gene>
    <name evidence="1" type="ORF">GRI89_08140</name>
</gene>
<proteinExistence type="predicted"/>
<dbReference type="AlphaFoldDB" id="A0A6I4SVY8"/>
<name>A0A6I4SVY8_9SPHN</name>
<protein>
    <submittedName>
        <fullName evidence="1">Uncharacterized protein</fullName>
    </submittedName>
</protein>